<dbReference type="GO" id="GO:0030036">
    <property type="term" value="P:actin cytoskeleton organization"/>
    <property type="evidence" value="ECO:0007669"/>
    <property type="project" value="InterPro"/>
</dbReference>
<evidence type="ECO:0000313" key="4">
    <source>
        <dbReference type="EMBL" id="KAH0941312.1"/>
    </source>
</evidence>
<dbReference type="Gene3D" id="6.10.280.150">
    <property type="match status" value="1"/>
</dbReference>
<name>A0A816XNM8_BRANA</name>
<dbReference type="EMBL" id="HG994355">
    <property type="protein sequence ID" value="CAF2148455.1"/>
    <property type="molecule type" value="Genomic_DNA"/>
</dbReference>
<feature type="region of interest" description="Disordered" evidence="2">
    <location>
        <begin position="2179"/>
        <end position="2239"/>
    </location>
</feature>
<proteinExistence type="inferred from homology"/>
<feature type="region of interest" description="Disordered" evidence="2">
    <location>
        <begin position="2254"/>
        <end position="2301"/>
    </location>
</feature>
<evidence type="ECO:0000313" key="5">
    <source>
        <dbReference type="Proteomes" id="UP000824890"/>
    </source>
</evidence>
<feature type="compositionally biased region" description="Polar residues" evidence="2">
    <location>
        <begin position="2193"/>
        <end position="2205"/>
    </location>
</feature>
<feature type="compositionally biased region" description="Polar residues" evidence="2">
    <location>
        <begin position="2036"/>
        <end position="2054"/>
    </location>
</feature>
<feature type="region of interest" description="Disordered" evidence="2">
    <location>
        <begin position="409"/>
        <end position="440"/>
    </location>
</feature>
<dbReference type="GO" id="GO:0005856">
    <property type="term" value="C:cytoskeleton"/>
    <property type="evidence" value="ECO:0007669"/>
    <property type="project" value="InterPro"/>
</dbReference>
<feature type="region of interest" description="Disordered" evidence="2">
    <location>
        <begin position="174"/>
        <end position="286"/>
    </location>
</feature>
<reference evidence="4 5" key="2">
    <citation type="submission" date="2021-05" db="EMBL/GenBank/DDBJ databases">
        <title>Genome Assembly of Synthetic Allotetraploid Brassica napus Reveals Homoeologous Exchanges between Subgenomes.</title>
        <authorList>
            <person name="Davis J.T."/>
        </authorList>
    </citation>
    <scope>NUCLEOTIDE SEQUENCE [LARGE SCALE GENOMIC DNA]</scope>
    <source>
        <strain evidence="5">cv. Da-Ae</strain>
        <tissue evidence="4">Seedling</tissue>
    </source>
</reference>
<dbReference type="PANTHER" id="PTHR12902:SF29">
    <property type="entry name" value="SCAR-LIKE DOMAIN-CONTAINING PROTEIN WAVE 5"/>
    <property type="match status" value="1"/>
</dbReference>
<evidence type="ECO:0000313" key="3">
    <source>
        <dbReference type="EMBL" id="CAF2148455.1"/>
    </source>
</evidence>
<dbReference type="Gene3D" id="1.20.5.340">
    <property type="match status" value="1"/>
</dbReference>
<feature type="region of interest" description="Disordered" evidence="2">
    <location>
        <begin position="1728"/>
        <end position="1754"/>
    </location>
</feature>
<feature type="compositionally biased region" description="Basic and acidic residues" evidence="2">
    <location>
        <begin position="2254"/>
        <end position="2272"/>
    </location>
</feature>
<organism evidence="3">
    <name type="scientific">Brassica napus</name>
    <name type="common">Rape</name>
    <dbReference type="NCBI Taxonomy" id="3708"/>
    <lineage>
        <taxon>Eukaryota</taxon>
        <taxon>Viridiplantae</taxon>
        <taxon>Streptophyta</taxon>
        <taxon>Embryophyta</taxon>
        <taxon>Tracheophyta</taxon>
        <taxon>Spermatophyta</taxon>
        <taxon>Magnoliopsida</taxon>
        <taxon>eudicotyledons</taxon>
        <taxon>Gunneridae</taxon>
        <taxon>Pentapetalae</taxon>
        <taxon>rosids</taxon>
        <taxon>malvids</taxon>
        <taxon>Brassicales</taxon>
        <taxon>Brassicaceae</taxon>
        <taxon>Brassiceae</taxon>
        <taxon>Brassica</taxon>
    </lineage>
</organism>
<feature type="region of interest" description="Disordered" evidence="2">
    <location>
        <begin position="2009"/>
        <end position="2054"/>
    </location>
</feature>
<feature type="compositionally biased region" description="Polar residues" evidence="2">
    <location>
        <begin position="208"/>
        <end position="253"/>
    </location>
</feature>
<dbReference type="Proteomes" id="UP000824890">
    <property type="component" value="Unassembled WGS sequence"/>
</dbReference>
<gene>
    <name evidence="3" type="ORF">DARMORV10_A01P10620.1</name>
    <name evidence="4" type="ORF">HID58_000949</name>
</gene>
<protein>
    <submittedName>
        <fullName evidence="3">(rape) hypothetical protein</fullName>
    </submittedName>
</protein>
<feature type="compositionally biased region" description="Basic residues" evidence="2">
    <location>
        <begin position="189"/>
        <end position="199"/>
    </location>
</feature>
<feature type="compositionally biased region" description="Acidic residues" evidence="2">
    <location>
        <begin position="428"/>
        <end position="439"/>
    </location>
</feature>
<evidence type="ECO:0000256" key="1">
    <source>
        <dbReference type="ARBA" id="ARBA00006993"/>
    </source>
</evidence>
<dbReference type="PANTHER" id="PTHR12902">
    <property type="entry name" value="WASP-1"/>
    <property type="match status" value="1"/>
</dbReference>
<dbReference type="InterPro" id="IPR028288">
    <property type="entry name" value="SCAR/WAVE_fam"/>
</dbReference>
<feature type="region of interest" description="Disordered" evidence="2">
    <location>
        <begin position="1822"/>
        <end position="1885"/>
    </location>
</feature>
<reference evidence="3" key="1">
    <citation type="submission" date="2021-01" db="EMBL/GenBank/DDBJ databases">
        <authorList>
            <consortium name="Genoscope - CEA"/>
            <person name="William W."/>
        </authorList>
    </citation>
    <scope>NUCLEOTIDE SEQUENCE</scope>
</reference>
<feature type="compositionally biased region" description="Low complexity" evidence="2">
    <location>
        <begin position="254"/>
        <end position="273"/>
    </location>
</feature>
<keyword evidence="5" id="KW-1185">Reference proteome</keyword>
<feature type="compositionally biased region" description="Basic and acidic residues" evidence="2">
    <location>
        <begin position="174"/>
        <end position="188"/>
    </location>
</feature>
<feature type="compositionally biased region" description="Basic and acidic residues" evidence="2">
    <location>
        <begin position="364"/>
        <end position="382"/>
    </location>
</feature>
<feature type="compositionally biased region" description="Polar residues" evidence="2">
    <location>
        <begin position="1845"/>
        <end position="1855"/>
    </location>
</feature>
<comment type="similarity">
    <text evidence="1">Belongs to the SCAR/WAVE family.</text>
</comment>
<feature type="compositionally biased region" description="Polar residues" evidence="2">
    <location>
        <begin position="2290"/>
        <end position="2301"/>
    </location>
</feature>
<evidence type="ECO:0000256" key="2">
    <source>
        <dbReference type="SAM" id="MobiDB-lite"/>
    </source>
</evidence>
<dbReference type="OrthoDB" id="1060785at2759"/>
<dbReference type="EMBL" id="JAGKQM010000001">
    <property type="protein sequence ID" value="KAH0941312.1"/>
    <property type="molecule type" value="Genomic_DNA"/>
</dbReference>
<dbReference type="Proteomes" id="UP001295469">
    <property type="component" value="Chromosome A01"/>
</dbReference>
<accession>A0A816XNM8</accession>
<sequence>MPLVRFKIRNELSLGGPELNRSPAVEYEEPKAILGAVEVAGLVGILRQLGDLAEFSAEVFNGIQEEVTVTASRCQKLTSRVKRIESTLSPLEKAVLSQTSHIHFAYTAGCEWHPRIRNGQRHFVQSDLPLCVMETYEQCRDPPPLHLLDRFDAGGPGSCLRKYSDPTFFRKELGNHSKVDDAKAQKDQAHRKRKKKRLPQRNICRSRAVSTSDDTNGARLSSLTDDIPTTSQSTSTVDMPRSSNMQDLSGSIDQSHLQEQSNSQEQSEAQVQSDLQESSRPRDSVTGSGYIEYVINHSPVNKPDVKLLEGSLPSSLQPADRIGSTVPQGRVEIVDDNILYSPSKEIPVPYASIVCDEKKEALESRAEKSNKDEEASEIHEPKIGPGTPDRVKQNQRDFDRTYDFFDVVGEKQSKSQANSIDEKPRIESEEENTSEADEFVDARNTIESESESEFDGIPKPKLEHYFGDISTYCSEDASSDNNGGSEDIPYEEMVEDLRHENSLDESCSVSYLSDDASVSCCQSDPVCGKVLSHDGTFQSPRDFSAMRPSLLAEAAFQDETILREPVAAHPLLAGDCANEKISSEERISSGMSLKDAIPAEKILPEEHLAKYPSLAEAVPHEKSLPGESVAKYPSFEEIAPFERILPESSLSKIRSLAEAVPDNMAPAEERGAAHPSFPKAVQEKKISPEVLDSTNLSGTVPEAVSEEQISVEGCVGVSPCLAEVVPDERFLTEEPEEAATACMSLSKVMPAEKLFPEKTLEAPQDLAELPEENIVREKSVDYTHPSCAKAVSPKENLSPQVLDSANLSVAEAVSHDQIRLDESGGKNPCLAEAVSDENFLTGEREEAATTCTTSSKVMPVEKLLPEKPLEAHHYLPELPQEKILPEKSVGSAPPDENLSPEVLDSTNVSVAEAVPQEQIGLGEFLGIDACLAKAVPDERGLPEEPVTTCVSLTKAGANEKTLPEEPLETYPLAELPEEKISHEETDDATHPFESVIDEESSPEVSCLSLEEALPQEQISLEEFVSIDPCLAKAVPDEWLSPEEGVTTCLSLKKAATIEEVLPEKSLETYSFFAELPEEKIVHEEVDDATHPSVSKSVSDEKILPEILESTNFPVATALPQEQTLLEEFVGNPYPTEAVVDKRVLPEEPVTTCLSLKKAATVEGVLPEKPSETYPSFGEFPDEKIVLQEADDATHLSVSEAVGDEKISPEVPDSTNFPAAAALPQEQIVEEFVGNPCMTEAVPDKRILPKEPVTTCLSLTRAATIEGALPEKPLETSPPFAELPKEEIVFKEADDATHPSVSEAISDEQISPVVLHSEKFPAAEAPLQEKIVLEEFAANLCLTEAVLDKRVLPEEPVTTCLSLTKDATIEEVLPEKPLETYSSFAELPEETIVQDEADYTTHPSVSGAGIDEKFSPEVLDSTIFPVTAALQQEQILLEEFVGNPYLAEAVPDSKVLPEEPVTTGMSLTKPEPIQELLPEESLEAYASLEKSPKGKISLEKSDDEIHPSCAEAESDKNVVPDVLDSENLSVSEAITQEQIEIEEFVGVDPCFAEAVPDERVLPEEAVSDERILPEEAVSDERILPEEAVTTSLSLTKVSPIEKIVPEGLLDMYPSLEELPEERIPQEEEPDDDTHPCFSEAVGDEKISLLEHPCSTYSSLEESVPHEKTSDEELVGTNPFLELAVPNVSSFPDKQGVTYQSSAEAVSKENELPEESLLTYPSLAEDIFDEKASGTEAPGYTTEAGPRNTEEPVASDLSLTESILDEEIPGLEAPASTTETGPHNKSFPEEPVATYLSLAEAVPEEKISLEETDTTCPPSAEAVFDAEISGSEARGDTTEAGPHNNEEPLTTDLSSESSFDEKIPGLEAPASTTETGPQGKTFPEEPVATYLSLEEPVRDDKVLPKEPAAAFLDLSEGIPDQQVFLDDAAFLSFAEAIFDQKFSPEVPDSMDLPAKNTLEKEVETSDGTIVEPVNIWSNGGLLGLAPSKPPVFAEPKSVSEHMQNEFNEASVIATKKQGSSSRPVEDTEKSSLPLVVSDPTSQQQSNMLSHSNGSLSPLQSTATSFKVFDLSHRLLMAGFRGNTSSTYKFESIPSTSYDTKAAAIEDKTQQTPPRGPSFEEQLAYESSIFGSPTSSPPVEHMKISFSPIDPSPVSKLKLRIPCQPQYNGENVDTLPSFQLVPEASNSDNEDENSDIFCQSSPGVSDNCLSDSELWESDESPRESASSLKQGGERSTHGDMGSFSSLFLDLPCYDSVDHHSTSPRLDQEQEREQVPEYKPSVSEIIRDWPPNQPNANASPKKTQT</sequence>
<feature type="region of interest" description="Disordered" evidence="2">
    <location>
        <begin position="364"/>
        <end position="395"/>
    </location>
</feature>